<protein>
    <submittedName>
        <fullName evidence="2">Uncharacterized protein</fullName>
    </submittedName>
</protein>
<proteinExistence type="predicted"/>
<comment type="caution">
    <text evidence="2">The sequence shown here is derived from an EMBL/GenBank/DDBJ whole genome shotgun (WGS) entry which is preliminary data.</text>
</comment>
<evidence type="ECO:0000256" key="1">
    <source>
        <dbReference type="SAM" id="MobiDB-lite"/>
    </source>
</evidence>
<evidence type="ECO:0000313" key="2">
    <source>
        <dbReference type="EMBL" id="KKM15768.1"/>
    </source>
</evidence>
<feature type="region of interest" description="Disordered" evidence="1">
    <location>
        <begin position="1"/>
        <end position="22"/>
    </location>
</feature>
<name>A0A0F9K0U8_9ZZZZ</name>
<sequence length="243" mass="26601">MTENVHTPTPWETDTSSGNSEETCGNILYDGNGRIIADSFNADREVMFEPDDLGGKWLDIGTLDAFALIVCAVNAHAGLVEALKEIAQAQRSLISIELSCMTTWKRKPTGAGWLESEPVPPSRPRSSAMTKPTYDELSRVYDGPIPEEFLNRRDPERDLKRAIDCGQDAAKQFLAEGSTALKTGQLDKVIPLLNRALDNIRYVQIRIEALAKLRTDKAAAAVPDTAAMCEEAGDDDASPSYRS</sequence>
<gene>
    <name evidence="2" type="ORF">LCGC14_1692730</name>
</gene>
<dbReference type="AlphaFoldDB" id="A0A0F9K0U8"/>
<dbReference type="EMBL" id="LAZR01014827">
    <property type="protein sequence ID" value="KKM15768.1"/>
    <property type="molecule type" value="Genomic_DNA"/>
</dbReference>
<reference evidence="2" key="1">
    <citation type="journal article" date="2015" name="Nature">
        <title>Complex archaea that bridge the gap between prokaryotes and eukaryotes.</title>
        <authorList>
            <person name="Spang A."/>
            <person name="Saw J.H."/>
            <person name="Jorgensen S.L."/>
            <person name="Zaremba-Niedzwiedzka K."/>
            <person name="Martijn J."/>
            <person name="Lind A.E."/>
            <person name="van Eijk R."/>
            <person name="Schleper C."/>
            <person name="Guy L."/>
            <person name="Ettema T.J."/>
        </authorList>
    </citation>
    <scope>NUCLEOTIDE SEQUENCE</scope>
</reference>
<organism evidence="2">
    <name type="scientific">marine sediment metagenome</name>
    <dbReference type="NCBI Taxonomy" id="412755"/>
    <lineage>
        <taxon>unclassified sequences</taxon>
        <taxon>metagenomes</taxon>
        <taxon>ecological metagenomes</taxon>
    </lineage>
</organism>
<feature type="region of interest" description="Disordered" evidence="1">
    <location>
        <begin position="111"/>
        <end position="132"/>
    </location>
</feature>
<accession>A0A0F9K0U8</accession>